<dbReference type="PROSITE" id="PS50045">
    <property type="entry name" value="SIGMA54_INTERACT_4"/>
    <property type="match status" value="1"/>
</dbReference>
<evidence type="ECO:0000313" key="7">
    <source>
        <dbReference type="Proteomes" id="UP000320338"/>
    </source>
</evidence>
<dbReference type="PROSITE" id="PS00688">
    <property type="entry name" value="SIGMA54_INTERACT_3"/>
    <property type="match status" value="1"/>
</dbReference>
<accession>A0A4Y3WSB3</accession>
<dbReference type="EMBL" id="BJNG01000036">
    <property type="protein sequence ID" value="GEC21745.1"/>
    <property type="molecule type" value="Genomic_DNA"/>
</dbReference>
<dbReference type="InterPro" id="IPR002197">
    <property type="entry name" value="HTH_Fis"/>
</dbReference>
<feature type="domain" description="Sigma-54 factor interaction" evidence="5">
    <location>
        <begin position="332"/>
        <end position="525"/>
    </location>
</feature>
<evidence type="ECO:0000256" key="1">
    <source>
        <dbReference type="ARBA" id="ARBA00022741"/>
    </source>
</evidence>
<dbReference type="Gene3D" id="1.10.10.60">
    <property type="entry name" value="Homeodomain-like"/>
    <property type="match status" value="1"/>
</dbReference>
<dbReference type="InterPro" id="IPR058031">
    <property type="entry name" value="AAA_lid_NorR"/>
</dbReference>
<proteinExistence type="predicted"/>
<evidence type="ECO:0000313" key="6">
    <source>
        <dbReference type="EMBL" id="GEC21745.1"/>
    </source>
</evidence>
<dbReference type="SUPFAM" id="SSF55781">
    <property type="entry name" value="GAF domain-like"/>
    <property type="match status" value="1"/>
</dbReference>
<comment type="caution">
    <text evidence="6">The sequence shown here is derived from an EMBL/GenBank/DDBJ whole genome shotgun (WGS) entry which is preliminary data.</text>
</comment>
<keyword evidence="3" id="KW-0805">Transcription regulation</keyword>
<evidence type="ECO:0000256" key="3">
    <source>
        <dbReference type="ARBA" id="ARBA00023015"/>
    </source>
</evidence>
<gene>
    <name evidence="6" type="ORF">PHY01_40280</name>
</gene>
<dbReference type="Pfam" id="PF14532">
    <property type="entry name" value="Sigma54_activ_2"/>
    <property type="match status" value="1"/>
</dbReference>
<reference evidence="6 7" key="1">
    <citation type="submission" date="2019-06" db="EMBL/GenBank/DDBJ databases">
        <title>Whole genome shotgun sequence of Pseudonocardia hydrocarbonoxydans NBRC 14498.</title>
        <authorList>
            <person name="Hosoyama A."/>
            <person name="Uohara A."/>
            <person name="Ohji S."/>
            <person name="Ichikawa N."/>
        </authorList>
    </citation>
    <scope>NUCLEOTIDE SEQUENCE [LARGE SCALE GENOMIC DNA]</scope>
    <source>
        <strain evidence="6 7">NBRC 14498</strain>
    </source>
</reference>
<dbReference type="GO" id="GO:0005524">
    <property type="term" value="F:ATP binding"/>
    <property type="evidence" value="ECO:0007669"/>
    <property type="project" value="UniProtKB-KW"/>
</dbReference>
<dbReference type="GO" id="GO:0043565">
    <property type="term" value="F:sequence-specific DNA binding"/>
    <property type="evidence" value="ECO:0007669"/>
    <property type="project" value="InterPro"/>
</dbReference>
<dbReference type="PANTHER" id="PTHR32071">
    <property type="entry name" value="TRANSCRIPTIONAL REGULATORY PROTEIN"/>
    <property type="match status" value="1"/>
</dbReference>
<dbReference type="InterPro" id="IPR027417">
    <property type="entry name" value="P-loop_NTPase"/>
</dbReference>
<dbReference type="SUPFAM" id="SSF46689">
    <property type="entry name" value="Homeodomain-like"/>
    <property type="match status" value="1"/>
</dbReference>
<organism evidence="6 7">
    <name type="scientific">Pseudonocardia hydrocarbonoxydans</name>
    <dbReference type="NCBI Taxonomy" id="76726"/>
    <lineage>
        <taxon>Bacteria</taxon>
        <taxon>Bacillati</taxon>
        <taxon>Actinomycetota</taxon>
        <taxon>Actinomycetes</taxon>
        <taxon>Pseudonocardiales</taxon>
        <taxon>Pseudonocardiaceae</taxon>
        <taxon>Pseudonocardia</taxon>
    </lineage>
</organism>
<dbReference type="InterPro" id="IPR029016">
    <property type="entry name" value="GAF-like_dom_sf"/>
</dbReference>
<dbReference type="PANTHER" id="PTHR32071:SF122">
    <property type="entry name" value="SIGMA FACTOR"/>
    <property type="match status" value="1"/>
</dbReference>
<sequence length="606" mass="66081">MHASEENVRARTRREHVLDAAPGHLDEVATGFRPEILTSWRRCQLVGLAPTGEEAPYRPEFERPVRLLRAAGPVIDRLADQLEDSPVSIVLADTEAQIIDRRAGGRNLMKALDRALIAPGFVFAEEFTGTNGIGTALEAAKPFKVSGAEHYREILQDFTCIGSPVRHPMTGSVEGVLDVTCRVEEAHGALKPMVLAAVREIESRMYAEMTRRERMLLDRFVRANRRGGTAVVSLNEDVIMANTAASAILDLSDQATLWEWACRMLGSSDECTGEVRLAHDVVAQAKAVRIGEKGEMAGVLVEMRPHVRSDGRAPIARRTSQRARHAVKHDCVAGRSVAATRLRSDIDAALRSDRPVLICGEPGVGKLHVAMYVHRHRTAEATVDVLDAVLAADDPAAWIGRLHSFCAAGDAIVLRHLDRLAPEIAERSESIIQTAAPGRVIATARIRGGVTPAGRVLDHFPVSVTVPPLRYRVEDIAELAPLLLAAHSTRRPVPRLLPGSLRALSSLDWPGNVRELEAVLAEAVTRSAGSDIAQEHLAPDYRSAGRRSDRASLRRAERDVVLEALAETRGNKLAAAERLGVARSTLYRKMRVLGIDENHLPAPSSR</sequence>
<keyword evidence="7" id="KW-1185">Reference proteome</keyword>
<dbReference type="Gene3D" id="1.10.8.60">
    <property type="match status" value="1"/>
</dbReference>
<dbReference type="InterPro" id="IPR025944">
    <property type="entry name" value="Sigma_54_int_dom_CS"/>
</dbReference>
<name>A0A4Y3WSB3_9PSEU</name>
<evidence type="ECO:0000256" key="4">
    <source>
        <dbReference type="ARBA" id="ARBA00023163"/>
    </source>
</evidence>
<dbReference type="InterPro" id="IPR002078">
    <property type="entry name" value="Sigma_54_int"/>
</dbReference>
<dbReference type="GO" id="GO:0006355">
    <property type="term" value="P:regulation of DNA-templated transcription"/>
    <property type="evidence" value="ECO:0007669"/>
    <property type="project" value="InterPro"/>
</dbReference>
<dbReference type="AlphaFoldDB" id="A0A4Y3WSB3"/>
<protein>
    <submittedName>
        <fullName evidence="6">Siderophore-interacting protein</fullName>
    </submittedName>
</protein>
<dbReference type="Pfam" id="PF25601">
    <property type="entry name" value="AAA_lid_14"/>
    <property type="match status" value="1"/>
</dbReference>
<keyword evidence="1" id="KW-0547">Nucleotide-binding</keyword>
<evidence type="ECO:0000259" key="5">
    <source>
        <dbReference type="PROSITE" id="PS50045"/>
    </source>
</evidence>
<dbReference type="SUPFAM" id="SSF52540">
    <property type="entry name" value="P-loop containing nucleoside triphosphate hydrolases"/>
    <property type="match status" value="1"/>
</dbReference>
<keyword evidence="4" id="KW-0804">Transcription</keyword>
<dbReference type="PRINTS" id="PR01590">
    <property type="entry name" value="HTHFIS"/>
</dbReference>
<evidence type="ECO:0000256" key="2">
    <source>
        <dbReference type="ARBA" id="ARBA00022840"/>
    </source>
</evidence>
<dbReference type="Pfam" id="PF02954">
    <property type="entry name" value="HTH_8"/>
    <property type="match status" value="1"/>
</dbReference>
<dbReference type="Gene3D" id="3.40.50.300">
    <property type="entry name" value="P-loop containing nucleotide triphosphate hydrolases"/>
    <property type="match status" value="1"/>
</dbReference>
<dbReference type="Proteomes" id="UP000320338">
    <property type="component" value="Unassembled WGS sequence"/>
</dbReference>
<keyword evidence="2" id="KW-0067">ATP-binding</keyword>
<dbReference type="InterPro" id="IPR009057">
    <property type="entry name" value="Homeodomain-like_sf"/>
</dbReference>
<dbReference type="Gene3D" id="3.30.450.40">
    <property type="match status" value="1"/>
</dbReference>